<dbReference type="PANTHER" id="PTHR42648:SF11">
    <property type="entry name" value="TRANSPOSON TY4-P GAG-POL POLYPROTEIN"/>
    <property type="match status" value="1"/>
</dbReference>
<evidence type="ECO:0000313" key="25">
    <source>
        <dbReference type="EMBL" id="MBW0531163.1"/>
    </source>
</evidence>
<dbReference type="InterPro" id="IPR012337">
    <property type="entry name" value="RNaseH-like_sf"/>
</dbReference>
<gene>
    <name evidence="25" type="ORF">O181_070878</name>
</gene>
<evidence type="ECO:0000256" key="19">
    <source>
        <dbReference type="ARBA" id="ARBA00023172"/>
    </source>
</evidence>
<comment type="catalytic activity">
    <reaction evidence="22">
        <text>DNA(n) + a 2'-deoxyribonucleoside 5'-triphosphate = DNA(n+1) + diphosphate</text>
        <dbReference type="Rhea" id="RHEA:22508"/>
        <dbReference type="Rhea" id="RHEA-COMP:17339"/>
        <dbReference type="Rhea" id="RHEA-COMP:17340"/>
        <dbReference type="ChEBI" id="CHEBI:33019"/>
        <dbReference type="ChEBI" id="CHEBI:61560"/>
        <dbReference type="ChEBI" id="CHEBI:173112"/>
        <dbReference type="EC" id="2.7.7.7"/>
    </reaction>
</comment>
<dbReference type="GO" id="GO:0015074">
    <property type="term" value="P:DNA integration"/>
    <property type="evidence" value="ECO:0007669"/>
    <property type="project" value="UniProtKB-KW"/>
</dbReference>
<evidence type="ECO:0000259" key="24">
    <source>
        <dbReference type="PROSITE" id="PS50994"/>
    </source>
</evidence>
<reference evidence="25" key="1">
    <citation type="submission" date="2021-03" db="EMBL/GenBank/DDBJ databases">
        <title>Draft genome sequence of rust myrtle Austropuccinia psidii MF-1, a brazilian biotype.</title>
        <authorList>
            <person name="Quecine M.C."/>
            <person name="Pachon D.M.R."/>
            <person name="Bonatelli M.L."/>
            <person name="Correr F.H."/>
            <person name="Franceschini L.M."/>
            <person name="Leite T.F."/>
            <person name="Margarido G.R.A."/>
            <person name="Almeida C.A."/>
            <person name="Ferrarezi J.A."/>
            <person name="Labate C.A."/>
        </authorList>
    </citation>
    <scope>NUCLEOTIDE SEQUENCE</scope>
    <source>
        <strain evidence="25">MF-1</strain>
    </source>
</reference>
<dbReference type="GO" id="GO:0003964">
    <property type="term" value="F:RNA-directed DNA polymerase activity"/>
    <property type="evidence" value="ECO:0007669"/>
    <property type="project" value="UniProtKB-KW"/>
</dbReference>
<dbReference type="AlphaFoldDB" id="A0A9Q3F4P6"/>
<evidence type="ECO:0000256" key="5">
    <source>
        <dbReference type="ARBA" id="ARBA00022695"/>
    </source>
</evidence>
<dbReference type="InterPro" id="IPR025724">
    <property type="entry name" value="GAG-pre-integrase_dom"/>
</dbReference>
<comment type="catalytic activity">
    <reaction evidence="21">
        <text>DNA(n) + a 2'-deoxyribonucleoside 5'-triphosphate = DNA(n+1) + diphosphate</text>
        <dbReference type="Rhea" id="RHEA:22508"/>
        <dbReference type="Rhea" id="RHEA-COMP:17339"/>
        <dbReference type="Rhea" id="RHEA-COMP:17340"/>
        <dbReference type="ChEBI" id="CHEBI:33019"/>
        <dbReference type="ChEBI" id="CHEBI:61560"/>
        <dbReference type="ChEBI" id="CHEBI:173112"/>
        <dbReference type="EC" id="2.7.7.49"/>
    </reaction>
</comment>
<name>A0A9Q3F4P6_9BASI</name>
<comment type="function">
    <text evidence="1">The aspartyl protease (PR) mediates the proteolytic cleavages of the Gag and Gag-Pol polyproteins after assembly of the VLP.</text>
</comment>
<keyword evidence="12" id="KW-0067">ATP-binding</keyword>
<dbReference type="InterPro" id="IPR054722">
    <property type="entry name" value="PolX-like_BBD"/>
</dbReference>
<evidence type="ECO:0000256" key="20">
    <source>
        <dbReference type="ARBA" id="ARBA00023268"/>
    </source>
</evidence>
<evidence type="ECO:0000256" key="4">
    <source>
        <dbReference type="ARBA" id="ARBA00022670"/>
    </source>
</evidence>
<evidence type="ECO:0000256" key="18">
    <source>
        <dbReference type="ARBA" id="ARBA00023113"/>
    </source>
</evidence>
<dbReference type="PANTHER" id="PTHR42648">
    <property type="entry name" value="TRANSPOSASE, PUTATIVE-RELATED"/>
    <property type="match status" value="1"/>
</dbReference>
<dbReference type="PROSITE" id="PS50994">
    <property type="entry name" value="INTEGRASE"/>
    <property type="match status" value="1"/>
</dbReference>
<evidence type="ECO:0000256" key="16">
    <source>
        <dbReference type="ARBA" id="ARBA00022918"/>
    </source>
</evidence>
<keyword evidence="7" id="KW-0479">Metal-binding</keyword>
<evidence type="ECO:0000256" key="1">
    <source>
        <dbReference type="ARBA" id="ARBA00002180"/>
    </source>
</evidence>
<comment type="caution">
    <text evidence="25">The sequence shown here is derived from an EMBL/GenBank/DDBJ whole genome shotgun (WGS) entry which is preliminary data.</text>
</comment>
<dbReference type="GO" id="GO:0006310">
    <property type="term" value="P:DNA recombination"/>
    <property type="evidence" value="ECO:0007669"/>
    <property type="project" value="UniProtKB-KW"/>
</dbReference>
<evidence type="ECO:0000256" key="17">
    <source>
        <dbReference type="ARBA" id="ARBA00022932"/>
    </source>
</evidence>
<dbReference type="Gene3D" id="3.30.420.10">
    <property type="entry name" value="Ribonuclease H-like superfamily/Ribonuclease H"/>
    <property type="match status" value="1"/>
</dbReference>
<keyword evidence="20" id="KW-0511">Multifunctional enzyme</keyword>
<dbReference type="InterPro" id="IPR043502">
    <property type="entry name" value="DNA/RNA_pol_sf"/>
</dbReference>
<dbReference type="EMBL" id="AVOT02036616">
    <property type="protein sequence ID" value="MBW0531163.1"/>
    <property type="molecule type" value="Genomic_DNA"/>
</dbReference>
<evidence type="ECO:0000256" key="23">
    <source>
        <dbReference type="SAM" id="MobiDB-lite"/>
    </source>
</evidence>
<dbReference type="GO" id="GO:0003723">
    <property type="term" value="F:RNA binding"/>
    <property type="evidence" value="ECO:0007669"/>
    <property type="project" value="UniProtKB-KW"/>
</dbReference>
<keyword evidence="11" id="KW-0378">Hydrolase</keyword>
<dbReference type="GO" id="GO:0046872">
    <property type="term" value="F:metal ion binding"/>
    <property type="evidence" value="ECO:0007669"/>
    <property type="project" value="UniProtKB-KW"/>
</dbReference>
<dbReference type="SUPFAM" id="SSF56672">
    <property type="entry name" value="DNA/RNA polymerases"/>
    <property type="match status" value="1"/>
</dbReference>
<keyword evidence="17" id="KW-0808">Transferase</keyword>
<organism evidence="25 26">
    <name type="scientific">Austropuccinia psidii MF-1</name>
    <dbReference type="NCBI Taxonomy" id="1389203"/>
    <lineage>
        <taxon>Eukaryota</taxon>
        <taxon>Fungi</taxon>
        <taxon>Dikarya</taxon>
        <taxon>Basidiomycota</taxon>
        <taxon>Pucciniomycotina</taxon>
        <taxon>Pucciniomycetes</taxon>
        <taxon>Pucciniales</taxon>
        <taxon>Sphaerophragmiaceae</taxon>
        <taxon>Austropuccinia</taxon>
    </lineage>
</organism>
<evidence type="ECO:0000256" key="12">
    <source>
        <dbReference type="ARBA" id="ARBA00022840"/>
    </source>
</evidence>
<evidence type="ECO:0000256" key="11">
    <source>
        <dbReference type="ARBA" id="ARBA00022801"/>
    </source>
</evidence>
<dbReference type="GO" id="GO:0006508">
    <property type="term" value="P:proteolysis"/>
    <property type="evidence" value="ECO:0007669"/>
    <property type="project" value="UniProtKB-KW"/>
</dbReference>
<evidence type="ECO:0000256" key="21">
    <source>
        <dbReference type="ARBA" id="ARBA00048173"/>
    </source>
</evidence>
<keyword evidence="4" id="KW-0645">Protease</keyword>
<evidence type="ECO:0000256" key="3">
    <source>
        <dbReference type="ARBA" id="ARBA00022612"/>
    </source>
</evidence>
<evidence type="ECO:0000256" key="6">
    <source>
        <dbReference type="ARBA" id="ARBA00022722"/>
    </source>
</evidence>
<keyword evidence="8" id="KW-0547">Nucleotide-binding</keyword>
<evidence type="ECO:0000256" key="13">
    <source>
        <dbReference type="ARBA" id="ARBA00022842"/>
    </source>
</evidence>
<dbReference type="GO" id="GO:0004519">
    <property type="term" value="F:endonuclease activity"/>
    <property type="evidence" value="ECO:0007669"/>
    <property type="project" value="UniProtKB-KW"/>
</dbReference>
<dbReference type="GO" id="GO:0005634">
    <property type="term" value="C:nucleus"/>
    <property type="evidence" value="ECO:0007669"/>
    <property type="project" value="UniProtKB-ARBA"/>
</dbReference>
<dbReference type="OrthoDB" id="3251181at2759"/>
<feature type="region of interest" description="Disordered" evidence="23">
    <location>
        <begin position="108"/>
        <end position="145"/>
    </location>
</feature>
<keyword evidence="14" id="KW-0694">RNA-binding</keyword>
<keyword evidence="26" id="KW-1185">Reference proteome</keyword>
<dbReference type="GO" id="GO:0004190">
    <property type="term" value="F:aspartic-type endopeptidase activity"/>
    <property type="evidence" value="ECO:0007669"/>
    <property type="project" value="UniProtKB-KW"/>
</dbReference>
<dbReference type="GO" id="GO:0032196">
    <property type="term" value="P:transposition"/>
    <property type="evidence" value="ECO:0007669"/>
    <property type="project" value="UniProtKB-KW"/>
</dbReference>
<dbReference type="InterPro" id="IPR039537">
    <property type="entry name" value="Retrotran_Ty1/copia-like"/>
</dbReference>
<dbReference type="CDD" id="cd09272">
    <property type="entry name" value="RNase_HI_RT_Ty1"/>
    <property type="match status" value="1"/>
</dbReference>
<keyword evidence="9" id="KW-0064">Aspartyl protease</keyword>
<keyword evidence="16" id="KW-0695">RNA-directed DNA polymerase</keyword>
<evidence type="ECO:0000256" key="2">
    <source>
        <dbReference type="ARBA" id="ARBA00022578"/>
    </source>
</evidence>
<dbReference type="InterPro" id="IPR001584">
    <property type="entry name" value="Integrase_cat-core"/>
</dbReference>
<sequence length="1085" mass="123170">MVILNQILNLNEATVSLDEGFTKMQNLLHKLKSSLGGMWTDDSLLAMFFHQFNKAQFHHIANALDEKKSIDPSCIITEREVMQVAQRFQQPDEKKTDANVMALAAGRGQPNNISCQHYPPQTSQKPDESSKSQADNKPSRYPHPSMQSAAWATKWLSPEHPCSHCFEWVHWAMDFPRKLDGKPPIKDPKKRDATFRYRKSKFVSHPTLVSVEAKDEGEAKLMSIQATTEDSKLVLIDSGATHHVAGYCLLFITYKEINLELSAATKARHPVVGIGTIKLCTRDGDLWLHNTFHCKDVPGVIVCNSIKVNNSWFLNTIPTPCCNDISLKEKNLMSTLFHDRLAHVSMRTVRRMKKLGCVEGLPRDADFPDIPHCQSCTLAKSRHMPFMPALGQVACAPGDIITVDLMAFIPLKVKSDAAKHLKEWLVQFANIAHTTVKRVRTNNGGEFASAFLLSFFKEKGIVHERTIPYEHHQNSKVKRTNRTLAKAARSMMIRANPPPTFWTYALRHAAWVFNRVLHASRDTTPYEAVIKQKPSLSLLCVFGCKASASVALWEDTFPQINKTGAIQLKTIELKNLFDNRLIREMKEHDECLHLLNVSSMYCNGTRTNYHKAKSTPQAAEWMKACKEELRSLKSMGVWEEVEGDNTTQILGTQWVFALKSDSDGRPIRHKARLVVQGHQQVRGVNFEETFAMLQSTLPIASKNSWKINTFDVTSAYMHSKIDEVIFVRPPPGVTMWENKVLRLKKALYGLKQAGRCWWLHLKNVLQEIRFKANNNDQSTYVYKIGKEYAMLWIHVDDGVLVTRNDNIREKIKLNFTEKLKLRWNEDINSIVGIEIKRKGEGFYLKQPGLIAKLVEATDSQLTANQPLPEIKLESSPASQIDPRFAINAQHNHWKALKHLVDYINTTKHQTFKIGVDNTRKEMEVYVNANWGGEGSRSQHGFCIILFGTMVAWSLKQQSCISSSTCQAKYMALSFAAKEALWLASNLEDVIGHQCPVLLSNKAAIQIANNSSSKKKSRHIHRELHIINELVVNKKVTINWIATTEQMADIFTKAQGKLKTNQFRRCMEGLWGGVKKNVEEHNDSNK</sequence>
<keyword evidence="2" id="KW-0815">Transposition</keyword>
<dbReference type="GO" id="GO:0005524">
    <property type="term" value="F:ATP binding"/>
    <property type="evidence" value="ECO:0007669"/>
    <property type="project" value="UniProtKB-KW"/>
</dbReference>
<feature type="domain" description="Integrase catalytic" evidence="24">
    <location>
        <begin position="411"/>
        <end position="533"/>
    </location>
</feature>
<dbReference type="Pfam" id="PF22936">
    <property type="entry name" value="Pol_BBD"/>
    <property type="match status" value="1"/>
</dbReference>
<evidence type="ECO:0000256" key="7">
    <source>
        <dbReference type="ARBA" id="ARBA00022723"/>
    </source>
</evidence>
<protein>
    <recommendedName>
        <fullName evidence="24">Integrase catalytic domain-containing protein</fullName>
    </recommendedName>
</protein>
<dbReference type="InterPro" id="IPR013103">
    <property type="entry name" value="RVT_2"/>
</dbReference>
<dbReference type="InterPro" id="IPR036397">
    <property type="entry name" value="RNaseH_sf"/>
</dbReference>
<keyword evidence="15" id="KW-0229">DNA integration</keyword>
<keyword evidence="6" id="KW-0540">Nuclease</keyword>
<keyword evidence="18" id="KW-0917">Virion maturation</keyword>
<dbReference type="Pfam" id="PF13976">
    <property type="entry name" value="gag_pre-integrs"/>
    <property type="match status" value="1"/>
</dbReference>
<dbReference type="Pfam" id="PF07727">
    <property type="entry name" value="RVT_2"/>
    <property type="match status" value="1"/>
</dbReference>
<evidence type="ECO:0000256" key="14">
    <source>
        <dbReference type="ARBA" id="ARBA00022884"/>
    </source>
</evidence>
<evidence type="ECO:0000313" key="26">
    <source>
        <dbReference type="Proteomes" id="UP000765509"/>
    </source>
</evidence>
<keyword evidence="13" id="KW-0460">Magnesium</keyword>
<dbReference type="SUPFAM" id="SSF53098">
    <property type="entry name" value="Ribonuclease H-like"/>
    <property type="match status" value="1"/>
</dbReference>
<keyword evidence="10" id="KW-0255">Endonuclease</keyword>
<evidence type="ECO:0000256" key="15">
    <source>
        <dbReference type="ARBA" id="ARBA00022908"/>
    </source>
</evidence>
<keyword evidence="19" id="KW-0233">DNA recombination</keyword>
<evidence type="ECO:0000256" key="8">
    <source>
        <dbReference type="ARBA" id="ARBA00022741"/>
    </source>
</evidence>
<accession>A0A9Q3F4P6</accession>
<evidence type="ECO:0000256" key="9">
    <source>
        <dbReference type="ARBA" id="ARBA00022750"/>
    </source>
</evidence>
<dbReference type="Proteomes" id="UP000765509">
    <property type="component" value="Unassembled WGS sequence"/>
</dbReference>
<proteinExistence type="predicted"/>
<keyword evidence="5" id="KW-0548">Nucleotidyltransferase</keyword>
<dbReference type="GO" id="GO:0003887">
    <property type="term" value="F:DNA-directed DNA polymerase activity"/>
    <property type="evidence" value="ECO:0007669"/>
    <property type="project" value="UniProtKB-KW"/>
</dbReference>
<evidence type="ECO:0000256" key="22">
    <source>
        <dbReference type="ARBA" id="ARBA00049244"/>
    </source>
</evidence>
<feature type="compositionally biased region" description="Polar residues" evidence="23">
    <location>
        <begin position="109"/>
        <end position="124"/>
    </location>
</feature>
<evidence type="ECO:0000256" key="10">
    <source>
        <dbReference type="ARBA" id="ARBA00022759"/>
    </source>
</evidence>
<keyword evidence="17" id="KW-0239">DNA-directed DNA polymerase</keyword>
<keyword evidence="3" id="KW-1188">Viral release from host cell</keyword>